<feature type="compositionally biased region" description="Polar residues" evidence="3">
    <location>
        <begin position="645"/>
        <end position="689"/>
    </location>
</feature>
<dbReference type="Proteomes" id="UP000810130">
    <property type="component" value="Unassembled WGS sequence"/>
</dbReference>
<dbReference type="PROSITE" id="PS50111">
    <property type="entry name" value="CHEMOTAXIS_TRANSDUC_2"/>
    <property type="match status" value="1"/>
</dbReference>
<dbReference type="SMART" id="SM00304">
    <property type="entry name" value="HAMP"/>
    <property type="match status" value="1"/>
</dbReference>
<evidence type="ECO:0000256" key="3">
    <source>
        <dbReference type="SAM" id="MobiDB-lite"/>
    </source>
</evidence>
<keyword evidence="9" id="KW-1185">Reference proteome</keyword>
<organism evidence="8 9">
    <name type="scientific">Dickeya oryzae</name>
    <dbReference type="NCBI Taxonomy" id="1240404"/>
    <lineage>
        <taxon>Bacteria</taxon>
        <taxon>Pseudomonadati</taxon>
        <taxon>Pseudomonadota</taxon>
        <taxon>Gammaproteobacteria</taxon>
        <taxon>Enterobacterales</taxon>
        <taxon>Pectobacteriaceae</taxon>
        <taxon>Dickeya</taxon>
    </lineage>
</organism>
<feature type="transmembrane region" description="Helical" evidence="4">
    <location>
        <begin position="284"/>
        <end position="302"/>
    </location>
</feature>
<dbReference type="EMBL" id="JAGJWX010000014">
    <property type="protein sequence ID" value="MBP2858242.1"/>
    <property type="molecule type" value="Genomic_DNA"/>
</dbReference>
<dbReference type="CDD" id="cd11386">
    <property type="entry name" value="MCP_signal"/>
    <property type="match status" value="1"/>
</dbReference>
<dbReference type="Gene3D" id="1.10.287.950">
    <property type="entry name" value="Methyl-accepting chemotaxis protein"/>
    <property type="match status" value="1"/>
</dbReference>
<name>A0ABS5BDX0_9GAMM</name>
<evidence type="ECO:0000259" key="7">
    <source>
        <dbReference type="PROSITE" id="PS50885"/>
    </source>
</evidence>
<dbReference type="PANTHER" id="PTHR43531">
    <property type="entry name" value="PROTEIN ICFG"/>
    <property type="match status" value="1"/>
</dbReference>
<keyword evidence="4" id="KW-0472">Membrane</keyword>
<sequence>MAPVRKRFFDMHVSTKLYLGFAIILFLVVLSSALSIYRFSTIKAYDSKNDLMHTVIMDIFQVKIARTKYFASNDNEPYDTMVSYNNDLAKNLEQGSQLYRESEFRQPLAQMQKHQIALQQSISEMARAKHALSDANARFNDISVDAALSRFRSSLPTITFPSDNDREKAMDFILAVASYKATADAVVIEHTPAALNMLQSRFGDLEKNYRDLAAQFPADKKATLDAFWGNAVNLKTGAENDLAAYQTLSNAEAAVKTDGDNVSNIAKEVIKRLNEINTTLTNNAITGTAAFALLALVFGVLVSRYITRQITQPVSHNLVLAERIASGDLTARIDTTRHDELGQLTTAMAGMTERLRQMIGNIRDSVSNVAVSAAQIAHGNHELSSRTEQQSAAVVQTAASMEQLTSTVKNNADNARHASQIAAEASKDAQTGGDVVQNVVNTMNDIAVSSKKIADITDVINSIAFQTNILALNAAVEAARAGEQGRGFAVVAGEVRNLAQRSAQAAREIADLIAESVRRIDTGSMLASEAGDAMQKILRSVSRVNDIIGDIAAASDEQRRGIEQIASAVSELDVTTQQNASLVTASASSASSLEEQSVQLETLVSHFRLTQDNQPLENQRLYHQRVENKQLGNKPLDRQPLLPRTTLSASTRNPLPISSQATLSQATLSQSNVSLNHNRRQNQQDWESF</sequence>
<dbReference type="CDD" id="cd06225">
    <property type="entry name" value="HAMP"/>
    <property type="match status" value="1"/>
</dbReference>
<evidence type="ECO:0000313" key="9">
    <source>
        <dbReference type="Proteomes" id="UP000810130"/>
    </source>
</evidence>
<feature type="region of interest" description="Disordered" evidence="3">
    <location>
        <begin position="628"/>
        <end position="689"/>
    </location>
</feature>
<dbReference type="InterPro" id="IPR032255">
    <property type="entry name" value="HBM"/>
</dbReference>
<reference evidence="8 9" key="1">
    <citation type="submission" date="2021-04" db="EMBL/GenBank/DDBJ databases">
        <title>Genomic and host-range diversity within the Dickeya zeae complex, identification of D. zeae and D. oryzae members, proposal of two novel subspecies D. zeae subsp. zeae subsp. nov. and D. zeae subsp. dombae subsp. nov.</title>
        <authorList>
            <person name="Van Gijsegem F."/>
            <person name="Hugouvieux-Cotte-Pattat N."/>
        </authorList>
    </citation>
    <scope>NUCLEOTIDE SEQUENCE [LARGE SCALE GENOMIC DNA]</scope>
    <source>
        <strain evidence="8 9">FVG03</strain>
    </source>
</reference>
<feature type="domain" description="HAMP" evidence="7">
    <location>
        <begin position="308"/>
        <end position="360"/>
    </location>
</feature>
<dbReference type="SUPFAM" id="SSF58104">
    <property type="entry name" value="Methyl-accepting chemotaxis protein (MCP) signaling domain"/>
    <property type="match status" value="1"/>
</dbReference>
<dbReference type="SMART" id="SM01358">
    <property type="entry name" value="HBM"/>
    <property type="match status" value="1"/>
</dbReference>
<comment type="caution">
    <text evidence="8">The sequence shown here is derived from an EMBL/GenBank/DDBJ whole genome shotgun (WGS) entry which is preliminary data.</text>
</comment>
<keyword evidence="4" id="KW-0812">Transmembrane</keyword>
<dbReference type="RefSeq" id="WP_210175021.1">
    <property type="nucleotide sequence ID" value="NZ_JAGJWX010000014.1"/>
</dbReference>
<dbReference type="InterPro" id="IPR051310">
    <property type="entry name" value="MCP_chemotaxis"/>
</dbReference>
<dbReference type="Pfam" id="PF00672">
    <property type="entry name" value="HAMP"/>
    <property type="match status" value="1"/>
</dbReference>
<evidence type="ECO:0000256" key="2">
    <source>
        <dbReference type="PROSITE-ProRule" id="PRU00284"/>
    </source>
</evidence>
<evidence type="ECO:0000313" key="8">
    <source>
        <dbReference type="EMBL" id="MBP2858242.1"/>
    </source>
</evidence>
<proteinExistence type="inferred from homology"/>
<comment type="similarity">
    <text evidence="1">Belongs to the methyl-accepting chemotaxis (MCP) protein family.</text>
</comment>
<keyword evidence="4" id="KW-1133">Transmembrane helix</keyword>
<keyword evidence="2" id="KW-0807">Transducer</keyword>
<gene>
    <name evidence="8" type="ORF">J8657_11590</name>
</gene>
<feature type="domain" description="Methyl-accepting transducer" evidence="5">
    <location>
        <begin position="365"/>
        <end position="594"/>
    </location>
</feature>
<dbReference type="PROSITE" id="PS50192">
    <property type="entry name" value="T_SNARE"/>
    <property type="match status" value="1"/>
</dbReference>
<evidence type="ECO:0000259" key="6">
    <source>
        <dbReference type="PROSITE" id="PS50192"/>
    </source>
</evidence>
<dbReference type="InterPro" id="IPR000727">
    <property type="entry name" value="T_SNARE_dom"/>
</dbReference>
<dbReference type="Pfam" id="PF00015">
    <property type="entry name" value="MCPsignal"/>
    <property type="match status" value="1"/>
</dbReference>
<dbReference type="PROSITE" id="PS50885">
    <property type="entry name" value="HAMP"/>
    <property type="match status" value="1"/>
</dbReference>
<accession>A0ABS5BDX0</accession>
<dbReference type="SMART" id="SM00283">
    <property type="entry name" value="MA"/>
    <property type="match status" value="1"/>
</dbReference>
<evidence type="ECO:0000256" key="1">
    <source>
        <dbReference type="ARBA" id="ARBA00029447"/>
    </source>
</evidence>
<protein>
    <submittedName>
        <fullName evidence="8">HAMP domain-containing protein</fullName>
    </submittedName>
</protein>
<feature type="domain" description="T-SNARE coiled-coil homology" evidence="6">
    <location>
        <begin position="524"/>
        <end position="586"/>
    </location>
</feature>
<evidence type="ECO:0000256" key="4">
    <source>
        <dbReference type="SAM" id="Phobius"/>
    </source>
</evidence>
<dbReference type="InterPro" id="IPR004089">
    <property type="entry name" value="MCPsignal_dom"/>
</dbReference>
<evidence type="ECO:0000259" key="5">
    <source>
        <dbReference type="PROSITE" id="PS50111"/>
    </source>
</evidence>
<dbReference type="InterPro" id="IPR003660">
    <property type="entry name" value="HAMP_dom"/>
</dbReference>
<dbReference type="PANTHER" id="PTHR43531:SF5">
    <property type="entry name" value="METHYL-ACCEPTING CHEMOTAXIS PROTEIN III"/>
    <property type="match status" value="1"/>
</dbReference>